<proteinExistence type="inferred from homology"/>
<evidence type="ECO:0000313" key="10">
    <source>
        <dbReference type="Proteomes" id="UP000242638"/>
    </source>
</evidence>
<feature type="compositionally biased region" description="Polar residues" evidence="7">
    <location>
        <begin position="68"/>
        <end position="83"/>
    </location>
</feature>
<dbReference type="SMART" id="SM00479">
    <property type="entry name" value="EXOIII"/>
    <property type="match status" value="1"/>
</dbReference>
<dbReference type="InterPro" id="IPR034922">
    <property type="entry name" value="REX1-like_exo"/>
</dbReference>
<evidence type="ECO:0000256" key="3">
    <source>
        <dbReference type="ARBA" id="ARBA00022722"/>
    </source>
</evidence>
<dbReference type="AlphaFoldDB" id="A0A3P9NNE3"/>
<dbReference type="PANTHER" id="PTHR12801">
    <property type="entry name" value="RNA EXONUCLEASE REXO1 / RECO3 FAMILY MEMBER-RELATED"/>
    <property type="match status" value="1"/>
</dbReference>
<evidence type="ECO:0000259" key="8">
    <source>
        <dbReference type="SMART" id="SM00479"/>
    </source>
</evidence>
<feature type="region of interest" description="Disordered" evidence="7">
    <location>
        <begin position="291"/>
        <end position="321"/>
    </location>
</feature>
<evidence type="ECO:0000256" key="5">
    <source>
        <dbReference type="ARBA" id="ARBA00022839"/>
    </source>
</evidence>
<dbReference type="GO" id="GO:0005634">
    <property type="term" value="C:nucleus"/>
    <property type="evidence" value="ECO:0007669"/>
    <property type="project" value="UniProtKB-SubCell"/>
</dbReference>
<comment type="similarity">
    <text evidence="2">Belongs to the REXO1/REXO3 family.</text>
</comment>
<dbReference type="GeneTree" id="ENSGT00940000167497"/>
<dbReference type="PANTHER" id="PTHR12801:SF152">
    <property type="entry name" value="EXONUCLEASE DOMAIN-CONTAINING PROTEIN"/>
    <property type="match status" value="1"/>
</dbReference>
<dbReference type="GO" id="GO:0004527">
    <property type="term" value="F:exonuclease activity"/>
    <property type="evidence" value="ECO:0007669"/>
    <property type="project" value="UniProtKB-KW"/>
</dbReference>
<evidence type="ECO:0000313" key="9">
    <source>
        <dbReference type="Ensembl" id="ENSPREP00000011086.1"/>
    </source>
</evidence>
<dbReference type="InterPro" id="IPR047021">
    <property type="entry name" value="REXO1/3/4-like"/>
</dbReference>
<reference evidence="9" key="3">
    <citation type="submission" date="2025-09" db="UniProtKB">
        <authorList>
            <consortium name="Ensembl"/>
        </authorList>
    </citation>
    <scope>IDENTIFICATION</scope>
    <source>
        <strain evidence="9">Guanapo</strain>
    </source>
</reference>
<dbReference type="CDD" id="cd06145">
    <property type="entry name" value="REX1_like"/>
    <property type="match status" value="1"/>
</dbReference>
<feature type="domain" description="Exonuclease" evidence="8">
    <location>
        <begin position="753"/>
        <end position="890"/>
    </location>
</feature>
<dbReference type="InterPro" id="IPR012337">
    <property type="entry name" value="RNaseH-like_sf"/>
</dbReference>
<keyword evidence="10" id="KW-1185">Reference proteome</keyword>
<reference evidence="10" key="1">
    <citation type="submission" date="2013-11" db="EMBL/GenBank/DDBJ databases">
        <title>The genomic landscape of the Guanapo guppy.</title>
        <authorList>
            <person name="Kuenstner A."/>
            <person name="Dreyer C."/>
        </authorList>
    </citation>
    <scope>NUCLEOTIDE SEQUENCE</scope>
    <source>
        <strain evidence="10">Guanapo</strain>
    </source>
</reference>
<evidence type="ECO:0000256" key="1">
    <source>
        <dbReference type="ARBA" id="ARBA00004123"/>
    </source>
</evidence>
<dbReference type="Ensembl" id="ENSPRET00000011213.1">
    <property type="protein sequence ID" value="ENSPREP00000011086.1"/>
    <property type="gene ID" value="ENSPREG00000007481.1"/>
</dbReference>
<protein>
    <submittedName>
        <fullName evidence="9">RNA exonuclease 1 homolog</fullName>
    </submittedName>
</protein>
<comment type="subcellular location">
    <subcellularLocation>
        <location evidence="1">Nucleus</location>
    </subcellularLocation>
</comment>
<feature type="compositionally biased region" description="Basic and acidic residues" evidence="7">
    <location>
        <begin position="141"/>
        <end position="160"/>
    </location>
</feature>
<keyword evidence="3" id="KW-0540">Nuclease</keyword>
<accession>A0A3P9NNE3</accession>
<dbReference type="InterPro" id="IPR013520">
    <property type="entry name" value="Ribonucl_H"/>
</dbReference>
<name>A0A3P9NNE3_POERE</name>
<organism evidence="9 10">
    <name type="scientific">Poecilia reticulata</name>
    <name type="common">Guppy</name>
    <name type="synonym">Acanthophacelus reticulatus</name>
    <dbReference type="NCBI Taxonomy" id="8081"/>
    <lineage>
        <taxon>Eukaryota</taxon>
        <taxon>Metazoa</taxon>
        <taxon>Chordata</taxon>
        <taxon>Craniata</taxon>
        <taxon>Vertebrata</taxon>
        <taxon>Euteleostomi</taxon>
        <taxon>Actinopterygii</taxon>
        <taxon>Neopterygii</taxon>
        <taxon>Teleostei</taxon>
        <taxon>Neoteleostei</taxon>
        <taxon>Acanthomorphata</taxon>
        <taxon>Ovalentaria</taxon>
        <taxon>Atherinomorphae</taxon>
        <taxon>Cyprinodontiformes</taxon>
        <taxon>Poeciliidae</taxon>
        <taxon>Poeciliinae</taxon>
        <taxon>Poecilia</taxon>
    </lineage>
</organism>
<reference evidence="9" key="2">
    <citation type="submission" date="2025-08" db="UniProtKB">
        <authorList>
            <consortium name="Ensembl"/>
        </authorList>
    </citation>
    <scope>IDENTIFICATION</scope>
    <source>
        <strain evidence="9">Guanapo</strain>
    </source>
</reference>
<feature type="region of interest" description="Disordered" evidence="7">
    <location>
        <begin position="135"/>
        <end position="179"/>
    </location>
</feature>
<dbReference type="SUPFAM" id="SSF53098">
    <property type="entry name" value="Ribonuclease H-like"/>
    <property type="match status" value="1"/>
</dbReference>
<keyword evidence="4" id="KW-0378">Hydrolase</keyword>
<evidence type="ECO:0000256" key="4">
    <source>
        <dbReference type="ARBA" id="ARBA00022801"/>
    </source>
</evidence>
<dbReference type="Proteomes" id="UP000242638">
    <property type="component" value="Unassembled WGS sequence"/>
</dbReference>
<evidence type="ECO:0000256" key="7">
    <source>
        <dbReference type="SAM" id="MobiDB-lite"/>
    </source>
</evidence>
<dbReference type="GO" id="GO:0003676">
    <property type="term" value="F:nucleic acid binding"/>
    <property type="evidence" value="ECO:0007669"/>
    <property type="project" value="InterPro"/>
</dbReference>
<dbReference type="Pfam" id="PF15870">
    <property type="entry name" value="EloA-BP1"/>
    <property type="match status" value="2"/>
</dbReference>
<dbReference type="Pfam" id="PF00929">
    <property type="entry name" value="RNase_T"/>
    <property type="match status" value="1"/>
</dbReference>
<evidence type="ECO:0000256" key="2">
    <source>
        <dbReference type="ARBA" id="ARBA00006357"/>
    </source>
</evidence>
<dbReference type="InterPro" id="IPR036397">
    <property type="entry name" value="RNaseH_sf"/>
</dbReference>
<evidence type="ECO:0000256" key="6">
    <source>
        <dbReference type="ARBA" id="ARBA00023242"/>
    </source>
</evidence>
<dbReference type="InterPro" id="IPR031736">
    <property type="entry name" value="REXO1-like_dom"/>
</dbReference>
<keyword evidence="6" id="KW-0539">Nucleus</keyword>
<feature type="region of interest" description="Disordered" evidence="7">
    <location>
        <begin position="61"/>
        <end position="83"/>
    </location>
</feature>
<keyword evidence="5" id="KW-0269">Exonuclease</keyword>
<sequence length="891" mass="100278">MFPSSGLFIHISCPFSLRGLCERPHCLYKHACDSDFTTVNDNSLYELEQLDKQIESVRHEVEQEQRRLSSYQTNQADKSNNKLSTKFETNLSYGFSSSKNHKSHVQAKKYVVDNSKPRTDLEYDPMSNFSAALHSYSSSGKEAKSRPDGKSSRSFGEKPSTHQAQMYRPRSPEILDDDSTEDGVLVIDVSLSPDKTLDQTRHTSDSGKSFQNTERDLKEIKAVNVYLDFQPQMVKTKVVNTASCDEADKVPEIHPASSTLDKTKDYSKVDKNVVDLTGCLEELERECENTGFQSPERKKKWTEPGSFSFLSDQPSNPPMESTCKAEKKCKSQNVLVCKRSDPNTQLKQTSIMDQDKLKVQSQLCVLHNGEKTEMKDFTNQKQVEAAQGSSQIQIHNVRSVNPHSRSESAEQLLQEEDEAVIIIDSSPEDEDHEDEVNYSELSESDPMEECYRIFMEANTEEKGSEEFSDSLFLFQIGAEVETPEEYAATQTLTGRKRLAHEAKNSEVNAPNIIVQCHMTNSRAKCGPPLPVKRKLKQQSEAAKDKVPHDVRQRYVNMFTEEFLKTTADVNEAFEKALTEEKSVYNRSVNKLKYLSIAVNALKRLKNQTSSECFLLSAGDLVLYEILKGYTLTDEQMIENNYPVQHPEKPGSAVLFSDKKVSTDSLKRICCRCGATYSVGKTGKHLRTEECNYHYGKGVTNRVPGGVETRYNCCQGVMGAPGCQMFKLHVHDYLSLDGFVSTEPRRPSGYSCPGVYSLDCEMCYTVQGLELSRVTVISSSLQVVYDTFVKPDNEVIDYNTRFSGISEEDVKGNHTSLREVQDTLLSFISADTILVGHGLETDLCLLKLLHGTVVDTSVVFPHRLGPPNKLSLNTASIILMLWKMKEDGKLKK</sequence>
<dbReference type="Gene3D" id="3.30.420.10">
    <property type="entry name" value="Ribonuclease H-like superfamily/Ribonuclease H"/>
    <property type="match status" value="1"/>
</dbReference>